<evidence type="ECO:0000313" key="12">
    <source>
        <dbReference type="Proteomes" id="UP001431656"/>
    </source>
</evidence>
<feature type="compositionally biased region" description="Low complexity" evidence="9">
    <location>
        <begin position="59"/>
        <end position="69"/>
    </location>
</feature>
<evidence type="ECO:0000256" key="2">
    <source>
        <dbReference type="ARBA" id="ARBA00022527"/>
    </source>
</evidence>
<feature type="domain" description="Protein kinase" evidence="10">
    <location>
        <begin position="243"/>
        <end position="574"/>
    </location>
</feature>
<dbReference type="PANTHER" id="PTHR24363">
    <property type="entry name" value="SERINE/THREONINE PROTEIN KINASE"/>
    <property type="match status" value="1"/>
</dbReference>
<dbReference type="InterPro" id="IPR031634">
    <property type="entry name" value="PknG_rubred"/>
</dbReference>
<dbReference type="EMBL" id="AP028056">
    <property type="protein sequence ID" value="BEH01523.1"/>
    <property type="molecule type" value="Genomic_DNA"/>
</dbReference>
<dbReference type="Pfam" id="PF16919">
    <property type="entry name" value="PknG_rubred"/>
    <property type="match status" value="1"/>
</dbReference>
<feature type="compositionally biased region" description="Low complexity" evidence="9">
    <location>
        <begin position="15"/>
        <end position="35"/>
    </location>
</feature>
<comment type="catalytic activity">
    <reaction evidence="7">
        <text>L-threonyl-[protein] + ATP = O-phospho-L-threonyl-[protein] + ADP + H(+)</text>
        <dbReference type="Rhea" id="RHEA:46608"/>
        <dbReference type="Rhea" id="RHEA-COMP:11060"/>
        <dbReference type="Rhea" id="RHEA-COMP:11605"/>
        <dbReference type="ChEBI" id="CHEBI:15378"/>
        <dbReference type="ChEBI" id="CHEBI:30013"/>
        <dbReference type="ChEBI" id="CHEBI:30616"/>
        <dbReference type="ChEBI" id="CHEBI:61977"/>
        <dbReference type="ChEBI" id="CHEBI:456216"/>
        <dbReference type="EC" id="2.7.11.1"/>
    </reaction>
</comment>
<evidence type="ECO:0000256" key="1">
    <source>
        <dbReference type="ARBA" id="ARBA00012513"/>
    </source>
</evidence>
<dbReference type="AlphaFoldDB" id="A0AAN0KF21"/>
<dbReference type="FunFam" id="1.10.510.10:FF:000306">
    <property type="entry name" value="Serine/threonine protein kinase"/>
    <property type="match status" value="1"/>
</dbReference>
<dbReference type="SUPFAM" id="SSF56112">
    <property type="entry name" value="Protein kinase-like (PK-like)"/>
    <property type="match status" value="1"/>
</dbReference>
<sequence>MDGYCDVCGMPPAAGAAAPSRVNGSASAAAPAAGSHTPRRQFAAGSQPGQIRTEPPGPADAEPAAHEPAQQPPPASSGSSGRLGQRGGPCPQPGCRGTIVDGYCNVCGNPPDAKPPSATPKLLGTTLSTTATAAELGTVLMGSALAGPGAVRTSVRADAHRARTRIGAGVTTVPPAPSIDPAKAVLKDPVVPEARRNCPKCGAPVGRGHDGQPGKAVGTCEKCGTAFSFYPVIKPGELIAQQYEVAGAIAYGGMGWIYLARDRNVSDRWVVLKGLLNASDDDASAAAKSEKEFLAAVEHPLIVEIYNFVQHADARYIVMEYVPGRSITDLLKERKAANKGSYDPLPVDWALAYLIEILPAFTYLHEDGLLYCDFKPDNLMQVGDSVKLIDLGAVRRIADETSPIFGTVGYQAPEVAETGPSVASDIYTLGRALLVMSSEFRGYQSEYVDTLPPLSKMPLFAEHDSFYRLVQRACAPLPADRFQSAEDLRVQAMGVLREVVARRSPGAATTSAPSTLFSTPMTAGEGFDWRQLPRLLPDPADPMTSWIASITLEDPRQRMGALERAPQRTAQVMLTQIEIALGLGDRQTVSRIVRELLKSDPWDWRAIWMQGLLAFQTHAWHEAQAPFNTVYAQVPGELAPKFALAVACEHGEQLALAEELFAICASTDAAYVTPSAFAMTRIRLARDDREGALDALGLIPPTSRGYSDARTAQAQLVLQREGTLAELDQAWQAIHAARLDQITTTRLEAEVLEKALAQLHDNRGRAVGMFDGQPATERNLRPKLERVYRDLAIWTRDDDERRRLITQADSTRRWSLL</sequence>
<keyword evidence="4" id="KW-0547">Nucleotide-binding</keyword>
<dbReference type="Gene3D" id="1.25.40.10">
    <property type="entry name" value="Tetratricopeptide repeat domain"/>
    <property type="match status" value="1"/>
</dbReference>
<proteinExistence type="predicted"/>
<evidence type="ECO:0000259" key="10">
    <source>
        <dbReference type="PROSITE" id="PS50011"/>
    </source>
</evidence>
<dbReference type="Gene3D" id="3.30.200.20">
    <property type="entry name" value="Phosphorylase Kinase, domain 1"/>
    <property type="match status" value="1"/>
</dbReference>
<dbReference type="PANTHER" id="PTHR24363:SF0">
    <property type="entry name" value="SERINE_THREONINE KINASE LIKE DOMAIN CONTAINING 1"/>
    <property type="match status" value="1"/>
</dbReference>
<evidence type="ECO:0000256" key="3">
    <source>
        <dbReference type="ARBA" id="ARBA00022679"/>
    </source>
</evidence>
<comment type="catalytic activity">
    <reaction evidence="8">
        <text>L-seryl-[protein] + ATP = O-phospho-L-seryl-[protein] + ADP + H(+)</text>
        <dbReference type="Rhea" id="RHEA:17989"/>
        <dbReference type="Rhea" id="RHEA-COMP:9863"/>
        <dbReference type="Rhea" id="RHEA-COMP:11604"/>
        <dbReference type="ChEBI" id="CHEBI:15378"/>
        <dbReference type="ChEBI" id="CHEBI:29999"/>
        <dbReference type="ChEBI" id="CHEBI:30616"/>
        <dbReference type="ChEBI" id="CHEBI:83421"/>
        <dbReference type="ChEBI" id="CHEBI:456216"/>
        <dbReference type="EC" id="2.7.11.1"/>
    </reaction>
</comment>
<evidence type="ECO:0000256" key="6">
    <source>
        <dbReference type="ARBA" id="ARBA00022840"/>
    </source>
</evidence>
<dbReference type="CDD" id="cd14014">
    <property type="entry name" value="STKc_PknB_like"/>
    <property type="match status" value="1"/>
</dbReference>
<dbReference type="InterPro" id="IPR011009">
    <property type="entry name" value="Kinase-like_dom_sf"/>
</dbReference>
<evidence type="ECO:0000256" key="4">
    <source>
        <dbReference type="ARBA" id="ARBA00022741"/>
    </source>
</evidence>
<keyword evidence="12" id="KW-1185">Reference proteome</keyword>
<dbReference type="KEGG" id="broo:brsh051_08040"/>
<dbReference type="InterPro" id="IPR011990">
    <property type="entry name" value="TPR-like_helical_dom_sf"/>
</dbReference>
<evidence type="ECO:0000256" key="8">
    <source>
        <dbReference type="ARBA" id="ARBA00048679"/>
    </source>
</evidence>
<dbReference type="EC" id="2.7.11.1" evidence="1"/>
<organism evidence="11 12">
    <name type="scientific">Brooklawnia propionicigenes</name>
    <dbReference type="NCBI Taxonomy" id="3041175"/>
    <lineage>
        <taxon>Bacteria</taxon>
        <taxon>Bacillati</taxon>
        <taxon>Actinomycetota</taxon>
        <taxon>Actinomycetes</taxon>
        <taxon>Propionibacteriales</taxon>
        <taxon>Propionibacteriaceae</taxon>
        <taxon>Brooklawnia</taxon>
    </lineage>
</organism>
<keyword evidence="2" id="KW-0723">Serine/threonine-protein kinase</keyword>
<dbReference type="GO" id="GO:0005524">
    <property type="term" value="F:ATP binding"/>
    <property type="evidence" value="ECO:0007669"/>
    <property type="project" value="UniProtKB-KW"/>
</dbReference>
<dbReference type="Gene3D" id="1.10.510.10">
    <property type="entry name" value="Transferase(Phosphotransferase) domain 1"/>
    <property type="match status" value="1"/>
</dbReference>
<name>A0AAN0KF21_9ACTN</name>
<keyword evidence="3" id="KW-0808">Transferase</keyword>
<evidence type="ECO:0000256" key="9">
    <source>
        <dbReference type="SAM" id="MobiDB-lite"/>
    </source>
</evidence>
<keyword evidence="6" id="KW-0067">ATP-binding</keyword>
<dbReference type="InterPro" id="IPR000719">
    <property type="entry name" value="Prot_kinase_dom"/>
</dbReference>
<dbReference type="Proteomes" id="UP001431656">
    <property type="component" value="Chromosome"/>
</dbReference>
<gene>
    <name evidence="11" type="ORF">brsh051_08040</name>
</gene>
<evidence type="ECO:0000256" key="7">
    <source>
        <dbReference type="ARBA" id="ARBA00047899"/>
    </source>
</evidence>
<dbReference type="PROSITE" id="PS50011">
    <property type="entry name" value="PROTEIN_KINASE_DOM"/>
    <property type="match status" value="1"/>
</dbReference>
<dbReference type="Pfam" id="PF16918">
    <property type="entry name" value="PknG_TPR"/>
    <property type="match status" value="1"/>
</dbReference>
<evidence type="ECO:0000313" key="11">
    <source>
        <dbReference type="EMBL" id="BEH01523.1"/>
    </source>
</evidence>
<dbReference type="GO" id="GO:0004674">
    <property type="term" value="F:protein serine/threonine kinase activity"/>
    <property type="evidence" value="ECO:0007669"/>
    <property type="project" value="UniProtKB-KW"/>
</dbReference>
<accession>A0AAN0KF21</accession>
<dbReference type="Pfam" id="PF00069">
    <property type="entry name" value="Pkinase"/>
    <property type="match status" value="1"/>
</dbReference>
<protein>
    <recommendedName>
        <fullName evidence="1">non-specific serine/threonine protein kinase</fullName>
        <ecNumber evidence="1">2.7.11.1</ecNumber>
    </recommendedName>
</protein>
<feature type="region of interest" description="Disordered" evidence="9">
    <location>
        <begin position="15"/>
        <end position="90"/>
    </location>
</feature>
<evidence type="ECO:0000256" key="5">
    <source>
        <dbReference type="ARBA" id="ARBA00022777"/>
    </source>
</evidence>
<dbReference type="InterPro" id="IPR031636">
    <property type="entry name" value="PknG_TPR"/>
</dbReference>
<reference evidence="11" key="1">
    <citation type="journal article" date="2024" name="Int. J. Syst. Evol. Microbiol.">
        <title>Brooklawnia propionicigenes sp. nov., a facultatively anaerobic, propionate-producing bacterium isolated from a methanogenic reactor treating waste from cattle farms.</title>
        <authorList>
            <person name="Akita Y."/>
            <person name="Ueki A."/>
            <person name="Tonouchi A."/>
            <person name="Sugawara Y."/>
            <person name="Honma S."/>
            <person name="Kaku N."/>
            <person name="Ueki K."/>
        </authorList>
    </citation>
    <scope>NUCLEOTIDE SEQUENCE</scope>
    <source>
        <strain evidence="11">SH051</strain>
    </source>
</reference>
<keyword evidence="5 11" id="KW-0418">Kinase</keyword>